<gene>
    <name evidence="3" type="ORF">GCM10025789_29530</name>
</gene>
<dbReference type="EMBL" id="BAABLV010000044">
    <property type="protein sequence ID" value="GAA4908089.1"/>
    <property type="molecule type" value="Genomic_DNA"/>
</dbReference>
<comment type="caution">
    <text evidence="3">The sequence shown here is derived from an EMBL/GenBank/DDBJ whole genome shotgun (WGS) entry which is preliminary data.</text>
</comment>
<evidence type="ECO:0000313" key="4">
    <source>
        <dbReference type="Proteomes" id="UP001501521"/>
    </source>
</evidence>
<dbReference type="Pfam" id="PF16640">
    <property type="entry name" value="Big_3_5"/>
    <property type="match status" value="1"/>
</dbReference>
<sequence>MNTKLTRALVAGTLSFALMAVGVSASAAPANPQPNGSKGSFYLWDGNTIAWTGEVPGTVYQPNSLLIASGSSTDIEVELNPADTRPVTGSEPFTGVWKFLSKKTTADLMGGTNTWNAYSEDAAAGPQGGTYLANMTLEGINKGPGGIADDIATGGSFWYGIAYTINNGVTTIGAVYREINIEAGTGNYTVGPVVEAVNEIATNTTLTSSATSAFVGDTVELTATVAEAEANAATFSGLVTFYDGDTAIGSQGVTEAQPSATITSPALTAGTHNLRAAFTPAVSDPAYAASEGTTSVVVSDAVQPTPPFDGTNSNGATGTIDGNRVVTITTATTEAQVYVYAYANSTLTSFGQRAVTAGAVTVTAPNNLSGDVQFVLAKADGTVLGWAQVAVPTSDKVDGNITAIVNADGKFADGKFILVDKSVKKDNVLSEGIVNANGLSESVGTLGEVEVIDQRYLSLKGWDLMTNVNAFTHANGTDTIAASALGVAPKLVGAQGAAQPDASGWAPVSLGAAQVAGSATYGSVFASQGAGSYTESATFDADLTFVAPAGSTKGRYSSTLTLTLVSK</sequence>
<accession>A0ABP9FLZ6</accession>
<dbReference type="RefSeq" id="WP_345584235.1">
    <property type="nucleotide sequence ID" value="NZ_BAABLV010000044.1"/>
</dbReference>
<organism evidence="3 4">
    <name type="scientific">Tessaracoccus lubricantis</name>
    <dbReference type="NCBI Taxonomy" id="545543"/>
    <lineage>
        <taxon>Bacteria</taxon>
        <taxon>Bacillati</taxon>
        <taxon>Actinomycetota</taxon>
        <taxon>Actinomycetes</taxon>
        <taxon>Propionibacteriales</taxon>
        <taxon>Propionibacteriaceae</taxon>
        <taxon>Tessaracoccus</taxon>
    </lineage>
</organism>
<feature type="signal peptide" evidence="1">
    <location>
        <begin position="1"/>
        <end position="27"/>
    </location>
</feature>
<dbReference type="Proteomes" id="UP001501521">
    <property type="component" value="Unassembled WGS sequence"/>
</dbReference>
<name>A0ABP9FLZ6_9ACTN</name>
<protein>
    <recommendedName>
        <fullName evidence="2">Bacterial Ig-like domain-containing protein</fullName>
    </recommendedName>
</protein>
<keyword evidence="4" id="KW-1185">Reference proteome</keyword>
<feature type="chain" id="PRO_5046728377" description="Bacterial Ig-like domain-containing protein" evidence="1">
    <location>
        <begin position="28"/>
        <end position="567"/>
    </location>
</feature>
<feature type="domain" description="Bacterial Ig-like" evidence="2">
    <location>
        <begin position="206"/>
        <end position="298"/>
    </location>
</feature>
<proteinExistence type="predicted"/>
<keyword evidence="1" id="KW-0732">Signal</keyword>
<dbReference type="Gene3D" id="2.60.40.10">
    <property type="entry name" value="Immunoglobulins"/>
    <property type="match status" value="1"/>
</dbReference>
<evidence type="ECO:0000256" key="1">
    <source>
        <dbReference type="SAM" id="SignalP"/>
    </source>
</evidence>
<dbReference type="InterPro" id="IPR013783">
    <property type="entry name" value="Ig-like_fold"/>
</dbReference>
<dbReference type="InterPro" id="IPR032109">
    <property type="entry name" value="Big_3_5"/>
</dbReference>
<evidence type="ECO:0000313" key="3">
    <source>
        <dbReference type="EMBL" id="GAA4908089.1"/>
    </source>
</evidence>
<reference evidence="4" key="1">
    <citation type="journal article" date="2019" name="Int. J. Syst. Evol. Microbiol.">
        <title>The Global Catalogue of Microorganisms (GCM) 10K type strain sequencing project: providing services to taxonomists for standard genome sequencing and annotation.</title>
        <authorList>
            <consortium name="The Broad Institute Genomics Platform"/>
            <consortium name="The Broad Institute Genome Sequencing Center for Infectious Disease"/>
            <person name="Wu L."/>
            <person name="Ma J."/>
        </authorList>
    </citation>
    <scope>NUCLEOTIDE SEQUENCE [LARGE SCALE GENOMIC DNA]</scope>
    <source>
        <strain evidence="4">JCM 19125</strain>
    </source>
</reference>
<evidence type="ECO:0000259" key="2">
    <source>
        <dbReference type="Pfam" id="PF16640"/>
    </source>
</evidence>